<keyword evidence="3" id="KW-1185">Reference proteome</keyword>
<dbReference type="RefSeq" id="WP_096458349.1">
    <property type="nucleotide sequence ID" value="NZ_AP014936.1"/>
</dbReference>
<name>A0A1B4VCZ2_9GAMM</name>
<reference evidence="2 3" key="1">
    <citation type="submission" date="2015-08" db="EMBL/GenBank/DDBJ databases">
        <title>Complete genome sequence of Sulfurifustis variabilis.</title>
        <authorList>
            <person name="Miura A."/>
            <person name="Kojima H."/>
            <person name="Fukui M."/>
        </authorList>
    </citation>
    <scope>NUCLEOTIDE SEQUENCE [LARGE SCALE GENOMIC DNA]</scope>
    <source>
        <strain evidence="3">skN76</strain>
    </source>
</reference>
<dbReference type="Proteomes" id="UP000218899">
    <property type="component" value="Chromosome"/>
</dbReference>
<accession>A0A1B4VCZ2</accession>
<dbReference type="PANTHER" id="PTHR33303">
    <property type="entry name" value="CYTOPLASMIC PROTEIN-RELATED"/>
    <property type="match status" value="1"/>
</dbReference>
<dbReference type="SUPFAM" id="SSF51735">
    <property type="entry name" value="NAD(P)-binding Rossmann-fold domains"/>
    <property type="match status" value="1"/>
</dbReference>
<organism evidence="2 3">
    <name type="scientific">Sulfurifustis variabilis</name>
    <dbReference type="NCBI Taxonomy" id="1675686"/>
    <lineage>
        <taxon>Bacteria</taxon>
        <taxon>Pseudomonadati</taxon>
        <taxon>Pseudomonadota</taxon>
        <taxon>Gammaproteobacteria</taxon>
        <taxon>Acidiferrobacterales</taxon>
        <taxon>Acidiferrobacteraceae</taxon>
        <taxon>Sulfurifustis</taxon>
    </lineage>
</organism>
<dbReference type="Gene3D" id="3.40.50.720">
    <property type="entry name" value="NAD(P)-binding Rossmann-like Domain"/>
    <property type="match status" value="1"/>
</dbReference>
<dbReference type="SMART" id="SM00881">
    <property type="entry name" value="CoA_binding"/>
    <property type="match status" value="1"/>
</dbReference>
<evidence type="ECO:0000313" key="2">
    <source>
        <dbReference type="EMBL" id="BAU47097.1"/>
    </source>
</evidence>
<evidence type="ECO:0000259" key="1">
    <source>
        <dbReference type="SMART" id="SM00881"/>
    </source>
</evidence>
<evidence type="ECO:0000313" key="3">
    <source>
        <dbReference type="Proteomes" id="UP000218899"/>
    </source>
</evidence>
<sequence length="151" mass="16929">MTGFVNPSESEIRALLERIETIAVVGLSPNRERPSHRVAAAMKGFGYRIVPVRPGTESVLGERAYADLRQVPHPIDLVDVFRAPEQVEPIVDATIERQIKAIWFQEGVVNERAAQRARSAGLFVVMDRCVYREYVSLFGDRPRDRAGRPSG</sequence>
<dbReference type="Pfam" id="PF13380">
    <property type="entry name" value="CoA_binding_2"/>
    <property type="match status" value="1"/>
</dbReference>
<proteinExistence type="predicted"/>
<gene>
    <name evidence="2" type="ORF">SVA_0516</name>
</gene>
<protein>
    <submittedName>
        <fullName evidence="2">CoA-binding protein</fullName>
    </submittedName>
</protein>
<dbReference type="OrthoDB" id="9807426at2"/>
<dbReference type="EMBL" id="AP014936">
    <property type="protein sequence ID" value="BAU47097.1"/>
    <property type="molecule type" value="Genomic_DNA"/>
</dbReference>
<feature type="domain" description="CoA-binding" evidence="1">
    <location>
        <begin position="15"/>
        <end position="108"/>
    </location>
</feature>
<dbReference type="KEGG" id="sva:SVA_0516"/>
<dbReference type="PANTHER" id="PTHR33303:SF2">
    <property type="entry name" value="COA-BINDING DOMAIN-CONTAINING PROTEIN"/>
    <property type="match status" value="1"/>
</dbReference>
<dbReference type="InterPro" id="IPR036291">
    <property type="entry name" value="NAD(P)-bd_dom_sf"/>
</dbReference>
<dbReference type="AlphaFoldDB" id="A0A1B4VCZ2"/>
<dbReference type="InterPro" id="IPR003781">
    <property type="entry name" value="CoA-bd"/>
</dbReference>